<sequence length="488" mass="52954">MEKAKKLTQSEIDGVQYRRAKLWQIILVACNAFIGMAVYSLIGLASYTASIGFGISTAAVGVILTWTRILDGVTDPLIAFVYDKVNTRFGKIRILIVIGFLIEALGLMFMFNWGAGKGLGMIAFVLSYIVYVIGYTIANITALTINPLISNDPKQRPTVGVWSTALNYLLPMTLSIILNVVLLPRFGGTYNGEFLAAACKLCLAVAAIGVVLVCIGVSEYDKPENFKGLSKEKSNLKMKDMFEIVKKNRPLQCYIISNVSDKIAQQTTSQAVIVTMLNGILIGNMGLATMLAVIGMLPSLVFAFFGAKYAGKFGSQKTIVTWSKIALVISVVMWIFFIAIDPKKIATGGVIMIAYVVLTLLKNGANMCVTTAGTSFMSDIIDFEQDRSGRYVPAAITGVYNFIDKIVTSFSALIATGSVALIGYTTTMPQPGDAATPQIFWLTTGLVFGLPILGWICTLIAMKFCHLSKEDMVEVQKRIAARKAEVEA</sequence>
<protein>
    <submittedName>
        <fullName evidence="2">MFS transporter</fullName>
    </submittedName>
</protein>
<feature type="transmembrane region" description="Helical" evidence="1">
    <location>
        <begin position="345"/>
        <end position="361"/>
    </location>
</feature>
<feature type="transmembrane region" description="Helical" evidence="1">
    <location>
        <begin position="89"/>
        <end position="111"/>
    </location>
</feature>
<dbReference type="InterPro" id="IPR039672">
    <property type="entry name" value="MFS_2"/>
</dbReference>
<keyword evidence="3" id="KW-1185">Reference proteome</keyword>
<feature type="transmembrane region" description="Helical" evidence="1">
    <location>
        <begin position="285"/>
        <end position="307"/>
    </location>
</feature>
<accession>A0ABT1EEN4</accession>
<dbReference type="PANTHER" id="PTHR11328">
    <property type="entry name" value="MAJOR FACILITATOR SUPERFAMILY DOMAIN-CONTAINING PROTEIN"/>
    <property type="match status" value="1"/>
</dbReference>
<feature type="transmembrane region" description="Helical" evidence="1">
    <location>
        <begin position="22"/>
        <end position="42"/>
    </location>
</feature>
<feature type="transmembrane region" description="Helical" evidence="1">
    <location>
        <begin position="194"/>
        <end position="218"/>
    </location>
</feature>
<dbReference type="EMBL" id="JAMZFV010000001">
    <property type="protein sequence ID" value="MCP1108966.1"/>
    <property type="molecule type" value="Genomic_DNA"/>
</dbReference>
<feature type="transmembrane region" description="Helical" evidence="1">
    <location>
        <begin position="319"/>
        <end position="339"/>
    </location>
</feature>
<feature type="transmembrane region" description="Helical" evidence="1">
    <location>
        <begin position="439"/>
        <end position="462"/>
    </location>
</feature>
<evidence type="ECO:0000256" key="1">
    <source>
        <dbReference type="SAM" id="Phobius"/>
    </source>
</evidence>
<dbReference type="InterPro" id="IPR036259">
    <property type="entry name" value="MFS_trans_sf"/>
</dbReference>
<dbReference type="RefSeq" id="WP_262067870.1">
    <property type="nucleotide sequence ID" value="NZ_JAMXOC010000001.1"/>
</dbReference>
<dbReference type="SUPFAM" id="SSF103473">
    <property type="entry name" value="MFS general substrate transporter"/>
    <property type="match status" value="1"/>
</dbReference>
<reference evidence="2 3" key="1">
    <citation type="journal article" date="2022" name="Genome Biol. Evol.">
        <title>Host diet, physiology and behaviors set the stage for Lachnospiraceae cladogenesis.</title>
        <authorList>
            <person name="Vera-Ponce De Leon A."/>
            <person name="Schneider M."/>
            <person name="Jahnes B.C."/>
            <person name="Sadowski V."/>
            <person name="Camuy-Velez L.A."/>
            <person name="Duan J."/>
            <person name="Sabree Z.L."/>
        </authorList>
    </citation>
    <scope>NUCLEOTIDE SEQUENCE [LARGE SCALE GENOMIC DNA]</scope>
    <source>
        <strain evidence="2 3">PAL227</strain>
    </source>
</reference>
<dbReference type="Pfam" id="PF13347">
    <property type="entry name" value="MFS_2"/>
    <property type="match status" value="1"/>
</dbReference>
<gene>
    <name evidence="2" type="ORF">NK118_01715</name>
</gene>
<dbReference type="PANTHER" id="PTHR11328:SF24">
    <property type="entry name" value="MAJOR FACILITATOR SUPERFAMILY (MFS) PROFILE DOMAIN-CONTAINING PROTEIN"/>
    <property type="match status" value="1"/>
</dbReference>
<organism evidence="2 3">
    <name type="scientific">Ohessyouella blattaphilus</name>
    <dbReference type="NCBI Taxonomy" id="2949333"/>
    <lineage>
        <taxon>Bacteria</taxon>
        <taxon>Bacillati</taxon>
        <taxon>Bacillota</taxon>
        <taxon>Clostridia</taxon>
        <taxon>Lachnospirales</taxon>
        <taxon>Lachnospiraceae</taxon>
        <taxon>Ohessyouella</taxon>
    </lineage>
</organism>
<name>A0ABT1EEN4_9FIRM</name>
<feature type="transmembrane region" description="Helical" evidence="1">
    <location>
        <begin position="406"/>
        <end position="427"/>
    </location>
</feature>
<keyword evidence="1" id="KW-0812">Transmembrane</keyword>
<dbReference type="Proteomes" id="UP001523565">
    <property type="component" value="Unassembled WGS sequence"/>
</dbReference>
<evidence type="ECO:0000313" key="3">
    <source>
        <dbReference type="Proteomes" id="UP001523565"/>
    </source>
</evidence>
<evidence type="ECO:0000313" key="2">
    <source>
        <dbReference type="EMBL" id="MCP1108966.1"/>
    </source>
</evidence>
<feature type="transmembrane region" description="Helical" evidence="1">
    <location>
        <begin position="49"/>
        <end position="69"/>
    </location>
</feature>
<comment type="caution">
    <text evidence="2">The sequence shown here is derived from an EMBL/GenBank/DDBJ whole genome shotgun (WGS) entry which is preliminary data.</text>
</comment>
<feature type="transmembrane region" description="Helical" evidence="1">
    <location>
        <begin position="165"/>
        <end position="182"/>
    </location>
</feature>
<keyword evidence="1" id="KW-1133">Transmembrane helix</keyword>
<feature type="transmembrane region" description="Helical" evidence="1">
    <location>
        <begin position="123"/>
        <end position="145"/>
    </location>
</feature>
<proteinExistence type="predicted"/>
<keyword evidence="1" id="KW-0472">Membrane</keyword>